<keyword evidence="1" id="KW-0813">Transport</keyword>
<dbReference type="GO" id="GO:0016887">
    <property type="term" value="F:ATP hydrolysis activity"/>
    <property type="evidence" value="ECO:0007669"/>
    <property type="project" value="InterPro"/>
</dbReference>
<protein>
    <submittedName>
        <fullName evidence="7">ATP-binding cassette domain-containing protein</fullName>
    </submittedName>
</protein>
<dbReference type="InterPro" id="IPR003593">
    <property type="entry name" value="AAA+_ATPase"/>
</dbReference>
<sequence>MFDIQHLSYHAGRKALLRDVSLQARPGELLAIVGANGAGKSTLLRLLSGDLTPSGGQVQFEGQPLSSIPAPMLARRRAVLTQQHSLSLAFRVRELVLMGRYPYFQGQPSAHDHAIVAEALATVGLSALAERSYPTLSGGEQQRTQLARILAQVWEAKRGFLLLDEPLTGLDLNHQHHTLDVARTLVQRGFGWWPSSTI</sequence>
<dbReference type="InterPro" id="IPR027417">
    <property type="entry name" value="P-loop_NTPase"/>
</dbReference>
<feature type="domain" description="ABC transporter" evidence="6">
    <location>
        <begin position="2"/>
        <end position="198"/>
    </location>
</feature>
<keyword evidence="3 7" id="KW-0067">ATP-binding</keyword>
<dbReference type="Proteomes" id="UP000831796">
    <property type="component" value="Chromosome"/>
</dbReference>
<proteinExistence type="predicted"/>
<accession>A0A8T9Q975</accession>
<dbReference type="PROSITE" id="PS50893">
    <property type="entry name" value="ABC_TRANSPORTER_2"/>
    <property type="match status" value="1"/>
</dbReference>
<keyword evidence="4" id="KW-1278">Translocase</keyword>
<name>A0A8T9Q975_9BACT</name>
<gene>
    <name evidence="7" type="ORF">MUN79_09315</name>
</gene>
<dbReference type="KEGG" id="hcu:MUN79_09315"/>
<dbReference type="EMBL" id="CP095046">
    <property type="protein sequence ID" value="UOQ74064.1"/>
    <property type="molecule type" value="Genomic_DNA"/>
</dbReference>
<dbReference type="SMART" id="SM00382">
    <property type="entry name" value="AAA"/>
    <property type="match status" value="1"/>
</dbReference>
<evidence type="ECO:0000256" key="1">
    <source>
        <dbReference type="ARBA" id="ARBA00022448"/>
    </source>
</evidence>
<evidence type="ECO:0000256" key="2">
    <source>
        <dbReference type="ARBA" id="ARBA00022741"/>
    </source>
</evidence>
<dbReference type="AlphaFoldDB" id="A0A8T9Q975"/>
<dbReference type="PANTHER" id="PTHR42794">
    <property type="entry name" value="HEMIN IMPORT ATP-BINDING PROTEIN HMUV"/>
    <property type="match status" value="1"/>
</dbReference>
<dbReference type="RefSeq" id="WP_244677408.1">
    <property type="nucleotide sequence ID" value="NZ_CP095046.1"/>
</dbReference>
<keyword evidence="2" id="KW-0547">Nucleotide-binding</keyword>
<dbReference type="SUPFAM" id="SSF52540">
    <property type="entry name" value="P-loop containing nucleoside triphosphate hydrolases"/>
    <property type="match status" value="1"/>
</dbReference>
<dbReference type="Gene3D" id="3.40.50.300">
    <property type="entry name" value="P-loop containing nucleotide triphosphate hydrolases"/>
    <property type="match status" value="1"/>
</dbReference>
<reference evidence="7" key="1">
    <citation type="submission" date="2022-04" db="EMBL/GenBank/DDBJ databases">
        <title>Hymenobacter sp. isolated from the air.</title>
        <authorList>
            <person name="Won M."/>
            <person name="Lee C.-M."/>
            <person name="Woen H.-Y."/>
            <person name="Kwon S.-W."/>
        </authorList>
    </citation>
    <scope>NUCLEOTIDE SEQUENCE</scope>
    <source>
        <strain evidence="7">5116S-3</strain>
    </source>
</reference>
<evidence type="ECO:0000256" key="3">
    <source>
        <dbReference type="ARBA" id="ARBA00022840"/>
    </source>
</evidence>
<dbReference type="Pfam" id="PF00005">
    <property type="entry name" value="ABC_tran"/>
    <property type="match status" value="1"/>
</dbReference>
<evidence type="ECO:0000313" key="7">
    <source>
        <dbReference type="EMBL" id="UOQ74064.1"/>
    </source>
</evidence>
<evidence type="ECO:0000313" key="8">
    <source>
        <dbReference type="Proteomes" id="UP000831796"/>
    </source>
</evidence>
<dbReference type="InterPro" id="IPR003439">
    <property type="entry name" value="ABC_transporter-like_ATP-bd"/>
</dbReference>
<comment type="function">
    <text evidence="5">Part of the ABC transporter complex HmuTUV involved in hemin import. Responsible for energy coupling to the transport system.</text>
</comment>
<evidence type="ECO:0000256" key="5">
    <source>
        <dbReference type="ARBA" id="ARBA00037066"/>
    </source>
</evidence>
<evidence type="ECO:0000256" key="4">
    <source>
        <dbReference type="ARBA" id="ARBA00022967"/>
    </source>
</evidence>
<dbReference type="PANTHER" id="PTHR42794:SF1">
    <property type="entry name" value="HEMIN IMPORT ATP-BINDING PROTEIN HMUV"/>
    <property type="match status" value="1"/>
</dbReference>
<evidence type="ECO:0000259" key="6">
    <source>
        <dbReference type="PROSITE" id="PS50893"/>
    </source>
</evidence>
<dbReference type="GO" id="GO:0005524">
    <property type="term" value="F:ATP binding"/>
    <property type="evidence" value="ECO:0007669"/>
    <property type="project" value="UniProtKB-KW"/>
</dbReference>
<organism evidence="7 8">
    <name type="scientific">Hymenobacter cellulosilyticus</name>
    <dbReference type="NCBI Taxonomy" id="2932248"/>
    <lineage>
        <taxon>Bacteria</taxon>
        <taxon>Pseudomonadati</taxon>
        <taxon>Bacteroidota</taxon>
        <taxon>Cytophagia</taxon>
        <taxon>Cytophagales</taxon>
        <taxon>Hymenobacteraceae</taxon>
        <taxon>Hymenobacter</taxon>
    </lineage>
</organism>
<keyword evidence="8" id="KW-1185">Reference proteome</keyword>